<evidence type="ECO:0000313" key="1">
    <source>
        <dbReference type="EMBL" id="KAF2773605.1"/>
    </source>
</evidence>
<dbReference type="AlphaFoldDB" id="A0A6G1LL56"/>
<proteinExistence type="predicted"/>
<keyword evidence="2" id="KW-1185">Reference proteome</keyword>
<protein>
    <submittedName>
        <fullName evidence="1">Uncharacterized protein</fullName>
    </submittedName>
</protein>
<reference evidence="1" key="1">
    <citation type="journal article" date="2020" name="Stud. Mycol.">
        <title>101 Dothideomycetes genomes: a test case for predicting lifestyles and emergence of pathogens.</title>
        <authorList>
            <person name="Haridas S."/>
            <person name="Albert R."/>
            <person name="Binder M."/>
            <person name="Bloem J."/>
            <person name="Labutti K."/>
            <person name="Salamov A."/>
            <person name="Andreopoulos B."/>
            <person name="Baker S."/>
            <person name="Barry K."/>
            <person name="Bills G."/>
            <person name="Bluhm B."/>
            <person name="Cannon C."/>
            <person name="Castanera R."/>
            <person name="Culley D."/>
            <person name="Daum C."/>
            <person name="Ezra D."/>
            <person name="Gonzalez J."/>
            <person name="Henrissat B."/>
            <person name="Kuo A."/>
            <person name="Liang C."/>
            <person name="Lipzen A."/>
            <person name="Lutzoni F."/>
            <person name="Magnuson J."/>
            <person name="Mondo S."/>
            <person name="Nolan M."/>
            <person name="Ohm R."/>
            <person name="Pangilinan J."/>
            <person name="Park H.-J."/>
            <person name="Ramirez L."/>
            <person name="Alfaro M."/>
            <person name="Sun H."/>
            <person name="Tritt A."/>
            <person name="Yoshinaga Y."/>
            <person name="Zwiers L.-H."/>
            <person name="Turgeon B."/>
            <person name="Goodwin S."/>
            <person name="Spatafora J."/>
            <person name="Crous P."/>
            <person name="Grigoriev I."/>
        </authorList>
    </citation>
    <scope>NUCLEOTIDE SEQUENCE</scope>
    <source>
        <strain evidence="1">CBS 116005</strain>
    </source>
</reference>
<name>A0A6G1LL56_9PEZI</name>
<dbReference type="Proteomes" id="UP000799436">
    <property type="component" value="Unassembled WGS sequence"/>
</dbReference>
<evidence type="ECO:0000313" key="2">
    <source>
        <dbReference type="Proteomes" id="UP000799436"/>
    </source>
</evidence>
<accession>A0A6G1LL56</accession>
<dbReference type="EMBL" id="ML995810">
    <property type="protein sequence ID" value="KAF2773605.1"/>
    <property type="molecule type" value="Genomic_DNA"/>
</dbReference>
<organism evidence="1 2">
    <name type="scientific">Teratosphaeria nubilosa</name>
    <dbReference type="NCBI Taxonomy" id="161662"/>
    <lineage>
        <taxon>Eukaryota</taxon>
        <taxon>Fungi</taxon>
        <taxon>Dikarya</taxon>
        <taxon>Ascomycota</taxon>
        <taxon>Pezizomycotina</taxon>
        <taxon>Dothideomycetes</taxon>
        <taxon>Dothideomycetidae</taxon>
        <taxon>Mycosphaerellales</taxon>
        <taxon>Teratosphaeriaceae</taxon>
        <taxon>Teratosphaeria</taxon>
    </lineage>
</organism>
<sequence>MNAQSCIASVIHAQLNYTSSPNLNFRKLKPMPDPSHSVICAGDRPCTNAYISVRIHFRVLAEFIMPACFKTLWLWQVSNATNAWTSRSKIRLSSGTTCPGESRAAVWGERPRQLAHVLVVRNTCSLSCPAAAQRSESKRRETLPLSNAITAQKSETYSELSVSSVSAASHVCLQSLDSCRRRVVM</sequence>
<gene>
    <name evidence="1" type="ORF">EJ03DRAFT_323550</name>
</gene>